<dbReference type="Proteomes" id="UP000053690">
    <property type="component" value="Unassembled WGS sequence"/>
</dbReference>
<dbReference type="RefSeq" id="WP_068335404.1">
    <property type="nucleotide sequence ID" value="NZ_LQBP01000004.1"/>
</dbReference>
<evidence type="ECO:0008006" key="4">
    <source>
        <dbReference type="Google" id="ProtNLM"/>
    </source>
</evidence>
<evidence type="ECO:0000313" key="3">
    <source>
        <dbReference type="Proteomes" id="UP000053690"/>
    </source>
</evidence>
<keyword evidence="3" id="KW-1185">Reference proteome</keyword>
<feature type="chain" id="PRO_5007054394" description="DUF3299 domain-containing protein" evidence="1">
    <location>
        <begin position="28"/>
        <end position="168"/>
    </location>
</feature>
<sequence length="168" mass="17841">MVKHRLTRRGVLAGVAALSSVPFAAVAADTVDLDWDDLLPPGTKTIPNSLRGIVEHDESSLVSQQPISSGVRTDWNGKTVRLPGFVVPVEYDGTGVTTFILVPYVGACVHVPPPPANQLVLVTTMRPYELEGLFEAVKVTGKLGTASTSTELAEVGYTLVATKIAPYD</sequence>
<feature type="signal peptide" evidence="1">
    <location>
        <begin position="1"/>
        <end position="27"/>
    </location>
</feature>
<protein>
    <recommendedName>
        <fullName evidence="4">DUF3299 domain-containing protein</fullName>
    </recommendedName>
</protein>
<name>A0A0X3TU85_9RHOB</name>
<dbReference type="Gene3D" id="2.40.50.870">
    <property type="entry name" value="Protein of unknown function (DUF3299)"/>
    <property type="match status" value="1"/>
</dbReference>
<evidence type="ECO:0000313" key="2">
    <source>
        <dbReference type="EMBL" id="KUJ79259.1"/>
    </source>
</evidence>
<dbReference type="OrthoDB" id="9812956at2"/>
<gene>
    <name evidence="2" type="ORF">AVO44_08455</name>
</gene>
<reference evidence="3" key="1">
    <citation type="submission" date="2015-12" db="EMBL/GenBank/DDBJ databases">
        <authorList>
            <person name="Zhang G."/>
            <person name="Stingl U."/>
        </authorList>
    </citation>
    <scope>NUCLEOTIDE SEQUENCE [LARGE SCALE GENOMIC DNA]</scope>
    <source>
        <strain evidence="3">ZGT108</strain>
    </source>
</reference>
<keyword evidence="1" id="KW-0732">Signal</keyword>
<comment type="caution">
    <text evidence="2">The sequence shown here is derived from an EMBL/GenBank/DDBJ whole genome shotgun (WGS) entry which is preliminary data.</text>
</comment>
<dbReference type="STRING" id="1685378.AVO44_08455"/>
<dbReference type="AlphaFoldDB" id="A0A0X3TU85"/>
<dbReference type="EMBL" id="LQBP01000004">
    <property type="protein sequence ID" value="KUJ79259.1"/>
    <property type="molecule type" value="Genomic_DNA"/>
</dbReference>
<dbReference type="InterPro" id="IPR021727">
    <property type="entry name" value="DUF3299"/>
</dbReference>
<proteinExistence type="predicted"/>
<accession>A0A0X3TU85</accession>
<dbReference type="Pfam" id="PF11736">
    <property type="entry name" value="DUF3299"/>
    <property type="match status" value="1"/>
</dbReference>
<organism evidence="2 3">
    <name type="scientific">Ruegeria profundi</name>
    <dbReference type="NCBI Taxonomy" id="1685378"/>
    <lineage>
        <taxon>Bacteria</taxon>
        <taxon>Pseudomonadati</taxon>
        <taxon>Pseudomonadota</taxon>
        <taxon>Alphaproteobacteria</taxon>
        <taxon>Rhodobacterales</taxon>
        <taxon>Roseobacteraceae</taxon>
        <taxon>Ruegeria</taxon>
    </lineage>
</organism>
<evidence type="ECO:0000256" key="1">
    <source>
        <dbReference type="SAM" id="SignalP"/>
    </source>
</evidence>